<dbReference type="AlphaFoldDB" id="A0AB37UBW1"/>
<evidence type="ECO:0000313" key="1">
    <source>
        <dbReference type="EMBL" id="RUT03778.1"/>
    </source>
</evidence>
<dbReference type="Proteomes" id="UP000282574">
    <property type="component" value="Unassembled WGS sequence"/>
</dbReference>
<protein>
    <submittedName>
        <fullName evidence="1">Uncharacterized protein</fullName>
    </submittedName>
</protein>
<comment type="caution">
    <text evidence="1">The sequence shown here is derived from an EMBL/GenBank/DDBJ whole genome shotgun (WGS) entry which is preliminary data.</text>
</comment>
<name>A0AB37UBW1_9CYAN</name>
<evidence type="ECO:0000313" key="2">
    <source>
        <dbReference type="Proteomes" id="UP000282574"/>
    </source>
</evidence>
<reference evidence="1 2" key="1">
    <citation type="journal article" date="2019" name="Genome Biol. Evol.">
        <title>Day and night: Metabolic profiles and evolutionary relationships of six axenic non-marine cyanobacteria.</title>
        <authorList>
            <person name="Will S.E."/>
            <person name="Henke P."/>
            <person name="Boedeker C."/>
            <person name="Huang S."/>
            <person name="Brinkmann H."/>
            <person name="Rohde M."/>
            <person name="Jarek M."/>
            <person name="Friedl T."/>
            <person name="Seufert S."/>
            <person name="Schumacher M."/>
            <person name="Overmann J."/>
            <person name="Neumann-Schaal M."/>
            <person name="Petersen J."/>
        </authorList>
    </citation>
    <scope>NUCLEOTIDE SEQUENCE [LARGE SCALE GENOMIC DNA]</scope>
    <source>
        <strain evidence="1 2">SAG 39.79</strain>
    </source>
</reference>
<sequence length="149" mass="16608">MVSLQFKLTTNSNSASNLPKELGNVQVLTSIVQPGLMEGCYLSIFELEPSVSHKIQEIGITYFDSDAKLRANISLKNKDKNPYSQWKYTPVPKDSYSGALSCGETDEKLIDRIWRGMESAGGYYIMTKNKEGVIVVLPNENLAAELYYG</sequence>
<organism evidence="1 2">
    <name type="scientific">Chroococcidiopsis cubana SAG 39.79</name>
    <dbReference type="NCBI Taxonomy" id="388085"/>
    <lineage>
        <taxon>Bacteria</taxon>
        <taxon>Bacillati</taxon>
        <taxon>Cyanobacteriota</taxon>
        <taxon>Cyanophyceae</taxon>
        <taxon>Chroococcidiopsidales</taxon>
        <taxon>Chroococcidiopsidaceae</taxon>
        <taxon>Chroococcidiopsis</taxon>
    </lineage>
</organism>
<keyword evidence="2" id="KW-1185">Reference proteome</keyword>
<accession>A0AB37UBW1</accession>
<gene>
    <name evidence="1" type="ORF">DSM107010_59440</name>
</gene>
<proteinExistence type="predicted"/>
<dbReference type="EMBL" id="RSCK01000093">
    <property type="protein sequence ID" value="RUT03778.1"/>
    <property type="molecule type" value="Genomic_DNA"/>
</dbReference>